<dbReference type="KEGG" id="anr:Ana3638_04025"/>
<dbReference type="RefSeq" id="WP_161836886.1">
    <property type="nucleotide sequence ID" value="NZ_CP048000.1"/>
</dbReference>
<name>A0A6P1TFT9_9FIRM</name>
<evidence type="ECO:0000313" key="8">
    <source>
        <dbReference type="EMBL" id="QHQ60050.1"/>
    </source>
</evidence>
<dbReference type="Proteomes" id="UP000464314">
    <property type="component" value="Chromosome"/>
</dbReference>
<evidence type="ECO:0000256" key="2">
    <source>
        <dbReference type="ARBA" id="ARBA00008821"/>
    </source>
</evidence>
<feature type="transmembrane region" description="Helical" evidence="7">
    <location>
        <begin position="361"/>
        <end position="386"/>
    </location>
</feature>
<accession>A0A6P1TFT9</accession>
<dbReference type="PANTHER" id="PTHR42810">
    <property type="entry name" value="PURINE PERMEASE C1399.01C-RELATED"/>
    <property type="match status" value="1"/>
</dbReference>
<gene>
    <name evidence="8" type="ORF">Ana3638_04025</name>
</gene>
<evidence type="ECO:0000256" key="5">
    <source>
        <dbReference type="ARBA" id="ARBA00022989"/>
    </source>
</evidence>
<reference evidence="8 9" key="1">
    <citation type="submission" date="2020-01" db="EMBL/GenBank/DDBJ databases">
        <title>Genome analysis of Anaerocolumna sp. CBA3638.</title>
        <authorList>
            <person name="Kim J."/>
            <person name="Roh S.W."/>
        </authorList>
    </citation>
    <scope>NUCLEOTIDE SEQUENCE [LARGE SCALE GENOMIC DNA]</scope>
    <source>
        <strain evidence="8 9">CBA3638</strain>
    </source>
</reference>
<evidence type="ECO:0000256" key="3">
    <source>
        <dbReference type="ARBA" id="ARBA00022448"/>
    </source>
</evidence>
<evidence type="ECO:0000256" key="1">
    <source>
        <dbReference type="ARBA" id="ARBA00004141"/>
    </source>
</evidence>
<dbReference type="Pfam" id="PF00860">
    <property type="entry name" value="Xan_ur_permease"/>
    <property type="match status" value="1"/>
</dbReference>
<evidence type="ECO:0000256" key="7">
    <source>
        <dbReference type="SAM" id="Phobius"/>
    </source>
</evidence>
<keyword evidence="3" id="KW-0813">Transport</keyword>
<evidence type="ECO:0000256" key="6">
    <source>
        <dbReference type="ARBA" id="ARBA00023136"/>
    </source>
</evidence>
<keyword evidence="5 7" id="KW-1133">Transmembrane helix</keyword>
<dbReference type="GO" id="GO:0005886">
    <property type="term" value="C:plasma membrane"/>
    <property type="evidence" value="ECO:0007669"/>
    <property type="project" value="TreeGrafter"/>
</dbReference>
<feature type="transmembrane region" description="Helical" evidence="7">
    <location>
        <begin position="201"/>
        <end position="226"/>
    </location>
</feature>
<feature type="transmembrane region" description="Helical" evidence="7">
    <location>
        <begin position="332"/>
        <end position="355"/>
    </location>
</feature>
<protein>
    <submittedName>
        <fullName evidence="8">Xanthine permease</fullName>
    </submittedName>
</protein>
<organism evidence="8 9">
    <name type="scientific">Anaerocolumna sedimenticola</name>
    <dbReference type="NCBI Taxonomy" id="2696063"/>
    <lineage>
        <taxon>Bacteria</taxon>
        <taxon>Bacillati</taxon>
        <taxon>Bacillota</taxon>
        <taxon>Clostridia</taxon>
        <taxon>Lachnospirales</taxon>
        <taxon>Lachnospiraceae</taxon>
        <taxon>Anaerocolumna</taxon>
    </lineage>
</organism>
<keyword evidence="6 7" id="KW-0472">Membrane</keyword>
<feature type="transmembrane region" description="Helical" evidence="7">
    <location>
        <begin position="427"/>
        <end position="447"/>
    </location>
</feature>
<feature type="transmembrane region" description="Helical" evidence="7">
    <location>
        <begin position="398"/>
        <end position="415"/>
    </location>
</feature>
<evidence type="ECO:0000256" key="4">
    <source>
        <dbReference type="ARBA" id="ARBA00022692"/>
    </source>
</evidence>
<keyword evidence="4 7" id="KW-0812">Transmembrane</keyword>
<dbReference type="AlphaFoldDB" id="A0A6P1TFT9"/>
<dbReference type="PANTHER" id="PTHR42810:SF2">
    <property type="entry name" value="PURINE PERMEASE C1399.01C-RELATED"/>
    <property type="match status" value="1"/>
</dbReference>
<feature type="transmembrane region" description="Helical" evidence="7">
    <location>
        <begin position="133"/>
        <end position="155"/>
    </location>
</feature>
<dbReference type="InterPro" id="IPR006043">
    <property type="entry name" value="NCS2"/>
</dbReference>
<feature type="transmembrane region" description="Helical" evidence="7">
    <location>
        <begin position="246"/>
        <end position="263"/>
    </location>
</feature>
<feature type="transmembrane region" description="Helical" evidence="7">
    <location>
        <begin position="71"/>
        <end position="89"/>
    </location>
</feature>
<feature type="transmembrane region" description="Helical" evidence="7">
    <location>
        <begin position="101"/>
        <end position="121"/>
    </location>
</feature>
<dbReference type="PROSITE" id="PS01116">
    <property type="entry name" value="XANTH_URACIL_PERMASE"/>
    <property type="match status" value="1"/>
</dbReference>
<evidence type="ECO:0000313" key="9">
    <source>
        <dbReference type="Proteomes" id="UP000464314"/>
    </source>
</evidence>
<keyword evidence="9" id="KW-1185">Reference proteome</keyword>
<feature type="transmembrane region" description="Helical" evidence="7">
    <location>
        <begin position="175"/>
        <end position="194"/>
    </location>
</feature>
<comment type="subcellular location">
    <subcellularLocation>
        <location evidence="1">Membrane</location>
        <topology evidence="1">Multi-pass membrane protein</topology>
    </subcellularLocation>
</comment>
<dbReference type="GO" id="GO:0042907">
    <property type="term" value="F:xanthine transmembrane transporter activity"/>
    <property type="evidence" value="ECO:0007669"/>
    <property type="project" value="TreeGrafter"/>
</dbReference>
<dbReference type="InterPro" id="IPR006042">
    <property type="entry name" value="Xan_ur_permease"/>
</dbReference>
<feature type="transmembrane region" description="Helical" evidence="7">
    <location>
        <begin position="47"/>
        <end position="64"/>
    </location>
</feature>
<comment type="similarity">
    <text evidence="2">Belongs to the nucleobase:cation symporter-2 (NCS2) (TC 2.A.40) family.</text>
</comment>
<dbReference type="EMBL" id="CP048000">
    <property type="protein sequence ID" value="QHQ60050.1"/>
    <property type="molecule type" value="Genomic_DNA"/>
</dbReference>
<feature type="transmembrane region" description="Helical" evidence="7">
    <location>
        <begin position="21"/>
        <end position="41"/>
    </location>
</feature>
<proteinExistence type="inferred from homology"/>
<sequence>MSSKNQSIGYLPDERPPFLELFLFALQQIVVMFPATVLVALITGFHVSTTIFASGLATLTFLLVTGRKIPLYYGSSFSYIAAIASIMSAEAFSNYSLNDKISVAQFGIVMSGFVSIFAGAIIRKSGKAAIEKVLPPTVTGSIAIIIGLSLASNAMTNAASHPEVAADQAGLAGNLAWVIALITLISTILYSVYLKGKLSQLPILFGLFTGYIVAAILGAATGIPFINLHTVESAGIFNLPVFTLPKPSMAAVAAIMPIAIATIPESTAHVYQLHIYVNDLAKKKGSKRYDIDDKLGLNLIGDGIGDIVSGFIGGPAGTNYGENISTMALSKIFSVPVLIAAAIITMVISCFTPLINAVYSIPTAVIGGLSIYLFGIIAAQGITIMMDRKVDMFKSKNLAVIAVILIIGLGGSFGFEGGMIPMFGIQFPAIASAAVFGIVLNLLLSFADKDITSTEE</sequence>